<comment type="caution">
    <text evidence="1">The sequence shown here is derived from an EMBL/GenBank/DDBJ whole genome shotgun (WGS) entry which is preliminary data.</text>
</comment>
<dbReference type="Proteomes" id="UP001305779">
    <property type="component" value="Unassembled WGS sequence"/>
</dbReference>
<organism evidence="1 2">
    <name type="scientific">Zasmidium cellare</name>
    <name type="common">Wine cellar mold</name>
    <name type="synonym">Racodium cellare</name>
    <dbReference type="NCBI Taxonomy" id="395010"/>
    <lineage>
        <taxon>Eukaryota</taxon>
        <taxon>Fungi</taxon>
        <taxon>Dikarya</taxon>
        <taxon>Ascomycota</taxon>
        <taxon>Pezizomycotina</taxon>
        <taxon>Dothideomycetes</taxon>
        <taxon>Dothideomycetidae</taxon>
        <taxon>Mycosphaerellales</taxon>
        <taxon>Mycosphaerellaceae</taxon>
        <taxon>Zasmidium</taxon>
    </lineage>
</organism>
<protein>
    <submittedName>
        <fullName evidence="1">Uncharacterized protein</fullName>
    </submittedName>
</protein>
<name>A0ABR0F3E5_ZASCE</name>
<evidence type="ECO:0000313" key="1">
    <source>
        <dbReference type="EMBL" id="KAK4508474.1"/>
    </source>
</evidence>
<dbReference type="PANTHER" id="PTHR24148">
    <property type="entry name" value="ANKYRIN REPEAT DOMAIN-CONTAINING PROTEIN 39 HOMOLOG-RELATED"/>
    <property type="match status" value="1"/>
</dbReference>
<dbReference type="PANTHER" id="PTHR24148:SF64">
    <property type="entry name" value="HETEROKARYON INCOMPATIBILITY DOMAIN-CONTAINING PROTEIN"/>
    <property type="match status" value="1"/>
</dbReference>
<dbReference type="InterPro" id="IPR052895">
    <property type="entry name" value="HetReg/Transcr_Mod"/>
</dbReference>
<gene>
    <name evidence="1" type="ORF">PRZ48_002213</name>
</gene>
<evidence type="ECO:0000313" key="2">
    <source>
        <dbReference type="Proteomes" id="UP001305779"/>
    </source>
</evidence>
<accession>A0ABR0F3E5</accession>
<dbReference type="EMBL" id="JAXOVC010000001">
    <property type="protein sequence ID" value="KAK4508474.1"/>
    <property type="molecule type" value="Genomic_DNA"/>
</dbReference>
<reference evidence="1 2" key="1">
    <citation type="journal article" date="2023" name="G3 (Bethesda)">
        <title>A chromosome-level genome assembly of Zasmidium syzygii isolated from banana leaves.</title>
        <authorList>
            <person name="van Westerhoven A.C."/>
            <person name="Mehrabi R."/>
            <person name="Talebi R."/>
            <person name="Steentjes M.B.F."/>
            <person name="Corcolon B."/>
            <person name="Chong P.A."/>
            <person name="Kema G.H.J."/>
            <person name="Seidl M.F."/>
        </authorList>
    </citation>
    <scope>NUCLEOTIDE SEQUENCE [LARGE SCALE GENOMIC DNA]</scope>
    <source>
        <strain evidence="1 2">P124</strain>
    </source>
</reference>
<keyword evidence="2" id="KW-1185">Reference proteome</keyword>
<sequence>MNISFVREVFRLREKPSSEVELSQLLLCNRYVEASNPWDRVFGLLGLLSDKKSLGLVPDYEQPLRDVYAHATYAGMVEQGVLYLLSLAIGNKSSLAVDEDWPSWVPRYHQLKGHREIALLSRAHGCRASEGASMSCSYSHEDNVLSVKGVLAGRVACVLDVSSLGDDTDHGADDDSDSEADEEEEKAVYQRLAQAWFSGPSLASANTSVSLSSIAASLNRQKDSTLKLWRRNLKIKDFALFFSNVARQSPGICDTVTERLQSIAGGNGDDSWSIGKIVRKLQQQRRLEAETRTFQVT</sequence>
<proteinExistence type="predicted"/>